<keyword evidence="5 8" id="KW-0812">Transmembrane</keyword>
<dbReference type="GO" id="GO:0010041">
    <property type="term" value="P:response to iron(III) ion"/>
    <property type="evidence" value="ECO:0007669"/>
    <property type="project" value="TreeGrafter"/>
</dbReference>
<reference evidence="10 11" key="1">
    <citation type="submission" date="2017-02" db="EMBL/GenBank/DDBJ databases">
        <authorList>
            <person name="Peterson S.W."/>
        </authorList>
    </citation>
    <scope>NUCLEOTIDE SEQUENCE [LARGE SCALE GENOMIC DNA]</scope>
    <source>
        <strain evidence="10 11">VKM Ac-2059</strain>
    </source>
</reference>
<keyword evidence="11" id="KW-1185">Reference proteome</keyword>
<dbReference type="AlphaFoldDB" id="A0A1T5IJ85"/>
<evidence type="ECO:0000256" key="6">
    <source>
        <dbReference type="ARBA" id="ARBA00022989"/>
    </source>
</evidence>
<dbReference type="PANTHER" id="PTHR33908:SF3">
    <property type="entry name" value="UNDECAPRENYL PHOSPHATE-ALPHA-4-AMINO-4-DEOXY-L-ARABINOSE ARABINOSYL TRANSFERASE"/>
    <property type="match status" value="1"/>
</dbReference>
<organism evidence="10 11">
    <name type="scientific">Okibacterium fritillariae</name>
    <dbReference type="NCBI Taxonomy" id="123320"/>
    <lineage>
        <taxon>Bacteria</taxon>
        <taxon>Bacillati</taxon>
        <taxon>Actinomycetota</taxon>
        <taxon>Actinomycetes</taxon>
        <taxon>Micrococcales</taxon>
        <taxon>Microbacteriaceae</taxon>
        <taxon>Okibacterium</taxon>
    </lineage>
</organism>
<evidence type="ECO:0000256" key="1">
    <source>
        <dbReference type="ARBA" id="ARBA00004651"/>
    </source>
</evidence>
<feature type="transmembrane region" description="Helical" evidence="8">
    <location>
        <begin position="296"/>
        <end position="313"/>
    </location>
</feature>
<dbReference type="EMBL" id="FUZP01000001">
    <property type="protein sequence ID" value="SKC39231.1"/>
    <property type="molecule type" value="Genomic_DNA"/>
</dbReference>
<proteinExistence type="predicted"/>
<evidence type="ECO:0000313" key="11">
    <source>
        <dbReference type="Proteomes" id="UP000190857"/>
    </source>
</evidence>
<dbReference type="Pfam" id="PF13231">
    <property type="entry name" value="PMT_2"/>
    <property type="match status" value="1"/>
</dbReference>
<keyword evidence="3 10" id="KW-0328">Glycosyltransferase</keyword>
<dbReference type="InterPro" id="IPR050297">
    <property type="entry name" value="LipidA_mod_glycosyltrf_83"/>
</dbReference>
<feature type="domain" description="Glycosyltransferase RgtA/B/C/D-like" evidence="9">
    <location>
        <begin position="63"/>
        <end position="220"/>
    </location>
</feature>
<dbReference type="OrthoDB" id="5023989at2"/>
<accession>A0A1T5IJ85</accession>
<evidence type="ECO:0000256" key="5">
    <source>
        <dbReference type="ARBA" id="ARBA00022692"/>
    </source>
</evidence>
<dbReference type="STRING" id="123320.SAMN06309945_0527"/>
<comment type="subcellular location">
    <subcellularLocation>
        <location evidence="1">Cell membrane</location>
        <topology evidence="1">Multi-pass membrane protein</topology>
    </subcellularLocation>
</comment>
<evidence type="ECO:0000256" key="3">
    <source>
        <dbReference type="ARBA" id="ARBA00022676"/>
    </source>
</evidence>
<feature type="transmembrane region" description="Helical" evidence="8">
    <location>
        <begin position="265"/>
        <end position="289"/>
    </location>
</feature>
<feature type="transmembrane region" description="Helical" evidence="8">
    <location>
        <begin position="349"/>
        <end position="370"/>
    </location>
</feature>
<feature type="transmembrane region" description="Helical" evidence="8">
    <location>
        <begin position="12"/>
        <end position="30"/>
    </location>
</feature>
<evidence type="ECO:0000313" key="10">
    <source>
        <dbReference type="EMBL" id="SKC39231.1"/>
    </source>
</evidence>
<keyword evidence="2" id="KW-1003">Cell membrane</keyword>
<feature type="transmembrane region" description="Helical" evidence="8">
    <location>
        <begin position="171"/>
        <end position="196"/>
    </location>
</feature>
<evidence type="ECO:0000259" key="9">
    <source>
        <dbReference type="Pfam" id="PF13231"/>
    </source>
</evidence>
<name>A0A1T5IJ85_9MICO</name>
<keyword evidence="7 8" id="KW-0472">Membrane</keyword>
<dbReference type="RefSeq" id="WP_079726736.1">
    <property type="nucleotide sequence ID" value="NZ_FUZP01000001.1"/>
</dbReference>
<gene>
    <name evidence="10" type="ORF">SAMN06309945_0527</name>
</gene>
<feature type="transmembrane region" description="Helical" evidence="8">
    <location>
        <begin position="110"/>
        <end position="127"/>
    </location>
</feature>
<dbReference type="GO" id="GO:0009103">
    <property type="term" value="P:lipopolysaccharide biosynthetic process"/>
    <property type="evidence" value="ECO:0007669"/>
    <property type="project" value="UniProtKB-ARBA"/>
</dbReference>
<feature type="transmembrane region" description="Helical" evidence="8">
    <location>
        <begin position="208"/>
        <end position="226"/>
    </location>
</feature>
<dbReference type="InterPro" id="IPR038731">
    <property type="entry name" value="RgtA/B/C-like"/>
</dbReference>
<feature type="transmembrane region" description="Helical" evidence="8">
    <location>
        <begin position="139"/>
        <end position="159"/>
    </location>
</feature>
<feature type="transmembrane region" description="Helical" evidence="8">
    <location>
        <begin position="87"/>
        <end position="104"/>
    </location>
</feature>
<evidence type="ECO:0000256" key="7">
    <source>
        <dbReference type="ARBA" id="ARBA00023136"/>
    </source>
</evidence>
<sequence>MPAPELSSSSRWARWLPVAVVFLWGAYLCLWNIGSANQNADEGIYVEAGWDYVHGDFAANREHPPTAKYLFGVVQLMFGEGLLAPRIFVGLLTLAVGVVIWLWLRREVGFTLALIPAALWLLLPRGVTGGAERLDRFALLEPVMVAFTVFAMAAAWVWFRTERWPWIVASGVFMGLAITAKVSAAVILVGFLVLLVARRPLVRVLRDVGLFVIALVVTAVALYLPMGLTDAVGYMLQIQAEHNAAGHLITVAGITGPFPPWWANLWFTVVGVGVPTAVVLAVGLVAAVVVGRPRRLVVFIGTALGALLAFHLFGSNVALPHYYYAWFWMLAVLAGLGLAGLLRPGPRGLLVVIGRVVGILALLLVVVIAARLSVYTWQERAAGMALVEDALDEDPAPNGDVLVAGMAPWEYEPYIEEDEIVGDPALVDTADIRAIVIKHSPRFGIDPRIQSFVDQAQPGVRLEQLDDTYVYILDARLVSAGDTLVLER</sequence>
<dbReference type="GO" id="GO:0016763">
    <property type="term" value="F:pentosyltransferase activity"/>
    <property type="evidence" value="ECO:0007669"/>
    <property type="project" value="TreeGrafter"/>
</dbReference>
<evidence type="ECO:0000256" key="4">
    <source>
        <dbReference type="ARBA" id="ARBA00022679"/>
    </source>
</evidence>
<feature type="transmembrane region" description="Helical" evidence="8">
    <location>
        <begin position="325"/>
        <end position="342"/>
    </location>
</feature>
<evidence type="ECO:0000256" key="8">
    <source>
        <dbReference type="SAM" id="Phobius"/>
    </source>
</evidence>
<keyword evidence="6 8" id="KW-1133">Transmembrane helix</keyword>
<dbReference type="Proteomes" id="UP000190857">
    <property type="component" value="Unassembled WGS sequence"/>
</dbReference>
<dbReference type="PANTHER" id="PTHR33908">
    <property type="entry name" value="MANNOSYLTRANSFERASE YKCB-RELATED"/>
    <property type="match status" value="1"/>
</dbReference>
<keyword evidence="4 10" id="KW-0808">Transferase</keyword>
<dbReference type="GO" id="GO:0005886">
    <property type="term" value="C:plasma membrane"/>
    <property type="evidence" value="ECO:0007669"/>
    <property type="project" value="UniProtKB-SubCell"/>
</dbReference>
<protein>
    <submittedName>
        <fullName evidence="10">Dolichyl-phosphate-mannose-protein mannosyltransferase</fullName>
    </submittedName>
</protein>
<evidence type="ECO:0000256" key="2">
    <source>
        <dbReference type="ARBA" id="ARBA00022475"/>
    </source>
</evidence>